<evidence type="ECO:0000313" key="2">
    <source>
        <dbReference type="Proteomes" id="UP000887565"/>
    </source>
</evidence>
<protein>
    <submittedName>
        <fullName evidence="3">Uncharacterized protein</fullName>
    </submittedName>
</protein>
<organism evidence="2 3">
    <name type="scientific">Romanomermis culicivorax</name>
    <name type="common">Nematode worm</name>
    <dbReference type="NCBI Taxonomy" id="13658"/>
    <lineage>
        <taxon>Eukaryota</taxon>
        <taxon>Metazoa</taxon>
        <taxon>Ecdysozoa</taxon>
        <taxon>Nematoda</taxon>
        <taxon>Enoplea</taxon>
        <taxon>Dorylaimia</taxon>
        <taxon>Mermithida</taxon>
        <taxon>Mermithoidea</taxon>
        <taxon>Mermithidae</taxon>
        <taxon>Romanomermis</taxon>
    </lineage>
</organism>
<dbReference type="Proteomes" id="UP000887565">
    <property type="component" value="Unplaced"/>
</dbReference>
<reference evidence="3" key="1">
    <citation type="submission" date="2022-11" db="UniProtKB">
        <authorList>
            <consortium name="WormBaseParasite"/>
        </authorList>
    </citation>
    <scope>IDENTIFICATION</scope>
</reference>
<evidence type="ECO:0000256" key="1">
    <source>
        <dbReference type="SAM" id="MobiDB-lite"/>
    </source>
</evidence>
<dbReference type="AlphaFoldDB" id="A0A915IP44"/>
<feature type="region of interest" description="Disordered" evidence="1">
    <location>
        <begin position="1"/>
        <end position="32"/>
    </location>
</feature>
<name>A0A915IP44_ROMCU</name>
<dbReference type="WBParaSite" id="nRc.2.0.1.t15645-RA">
    <property type="protein sequence ID" value="nRc.2.0.1.t15645-RA"/>
    <property type="gene ID" value="nRc.2.0.1.g15645"/>
</dbReference>
<accession>A0A915IP44</accession>
<evidence type="ECO:0000313" key="3">
    <source>
        <dbReference type="WBParaSite" id="nRc.2.0.1.t15645-RA"/>
    </source>
</evidence>
<keyword evidence="2" id="KW-1185">Reference proteome</keyword>
<sequence>MRKNKIKKTEEKKKNSLALKQPGQSTGTEIGGAKTARAELAAAQTAAPKCPFPVDATAPPMIRYTLRTNIYIFPTNQKDDWTDLGILIY</sequence>
<proteinExistence type="predicted"/>